<dbReference type="SUPFAM" id="SSF48113">
    <property type="entry name" value="Heme-dependent peroxidases"/>
    <property type="match status" value="1"/>
</dbReference>
<dbReference type="PANTHER" id="PTHR11475:SF4">
    <property type="entry name" value="CHORION PEROXIDASE"/>
    <property type="match status" value="1"/>
</dbReference>
<protein>
    <recommendedName>
        <fullName evidence="6">Peroxidase</fullName>
    </recommendedName>
</protein>
<dbReference type="Pfam" id="PF03098">
    <property type="entry name" value="An_peroxidase"/>
    <property type="match status" value="2"/>
</dbReference>
<evidence type="ECO:0000313" key="4">
    <source>
        <dbReference type="EMBL" id="KAK7482540.1"/>
    </source>
</evidence>
<dbReference type="PANTHER" id="PTHR11475">
    <property type="entry name" value="OXIDASE/PEROXIDASE"/>
    <property type="match status" value="1"/>
</dbReference>
<comment type="caution">
    <text evidence="4">The sequence shown here is derived from an EMBL/GenBank/DDBJ whole genome shotgun (WGS) entry which is preliminary data.</text>
</comment>
<gene>
    <name evidence="4" type="ORF">BaRGS_00026251</name>
</gene>
<accession>A0ABD0K557</accession>
<dbReference type="EMBL" id="JACVVK020000243">
    <property type="protein sequence ID" value="KAK7482540.1"/>
    <property type="molecule type" value="Genomic_DNA"/>
</dbReference>
<keyword evidence="2" id="KW-0964">Secreted</keyword>
<keyword evidence="3" id="KW-0325">Glycoprotein</keyword>
<feature type="non-terminal residue" evidence="4">
    <location>
        <position position="1"/>
    </location>
</feature>
<organism evidence="4 5">
    <name type="scientific">Batillaria attramentaria</name>
    <dbReference type="NCBI Taxonomy" id="370345"/>
    <lineage>
        <taxon>Eukaryota</taxon>
        <taxon>Metazoa</taxon>
        <taxon>Spiralia</taxon>
        <taxon>Lophotrochozoa</taxon>
        <taxon>Mollusca</taxon>
        <taxon>Gastropoda</taxon>
        <taxon>Caenogastropoda</taxon>
        <taxon>Sorbeoconcha</taxon>
        <taxon>Cerithioidea</taxon>
        <taxon>Batillariidae</taxon>
        <taxon>Batillaria</taxon>
    </lineage>
</organism>
<sequence>QSCHAETCLPLQSGLIKTTPLLKSPEEITVKKRQEQTSSSRFGRCFDFKKLPFRTADGSCNNYFTSHGESEQPLARLLPAQYGDSSFAPRKFSTVNPANPLPSPRDVSRAVHPDITATSQLTIMMMQWGQFIDHELVSTTASNWSVACPFLCHTERASGAAPRENRNSVTSFLDASTVYGSTEERLASVRDEANPHLLKTTADNFPPDNGLDDCVKRDSNDICFLAGDERANEHPALTLTHTIFMRLHNLIASEIMAIVTHNDADQVFRLARSVVEAIEQQITYGEWLPILLGPTVRSEFDLDLNKNIRYQMAVDPRIVSEFSTAAFRRARTFDSLAEGILTAIDPEDRMQPSDNFVVDEVTAHLFENQEGARKGFDLVSLNLQRGRDHGIPPYNDVREALGLSRVTSFSDSALGANGALLQSVYDHVDDMELFAAGLSEPLHDGGLAGETFSRLIATQFQRLRAGDRFFYLNNRIFKKQSLGRIQNITLARVFCLTTNINEVQENAFRVPSASNPTISCSSVNLNDLDLDSLFKEVFLKKSENDLVSIKDGAYL</sequence>
<dbReference type="PROSITE" id="PS50292">
    <property type="entry name" value="PEROXIDASE_3"/>
    <property type="match status" value="1"/>
</dbReference>
<evidence type="ECO:0000256" key="1">
    <source>
        <dbReference type="ARBA" id="ARBA00004613"/>
    </source>
</evidence>
<evidence type="ECO:0000256" key="3">
    <source>
        <dbReference type="ARBA" id="ARBA00023180"/>
    </source>
</evidence>
<dbReference type="AlphaFoldDB" id="A0ABD0K557"/>
<evidence type="ECO:0000256" key="2">
    <source>
        <dbReference type="ARBA" id="ARBA00022525"/>
    </source>
</evidence>
<keyword evidence="5" id="KW-1185">Reference proteome</keyword>
<reference evidence="4 5" key="1">
    <citation type="journal article" date="2023" name="Sci. Data">
        <title>Genome assembly of the Korean intertidal mud-creeper Batillaria attramentaria.</title>
        <authorList>
            <person name="Patra A.K."/>
            <person name="Ho P.T."/>
            <person name="Jun S."/>
            <person name="Lee S.J."/>
            <person name="Kim Y."/>
            <person name="Won Y.J."/>
        </authorList>
    </citation>
    <scope>NUCLEOTIDE SEQUENCE [LARGE SCALE GENOMIC DNA]</scope>
    <source>
        <strain evidence="4">Wonlab-2016</strain>
    </source>
</reference>
<evidence type="ECO:0000313" key="5">
    <source>
        <dbReference type="Proteomes" id="UP001519460"/>
    </source>
</evidence>
<dbReference type="Proteomes" id="UP001519460">
    <property type="component" value="Unassembled WGS sequence"/>
</dbReference>
<dbReference type="InterPro" id="IPR010255">
    <property type="entry name" value="Haem_peroxidase_sf"/>
</dbReference>
<comment type="subcellular location">
    <subcellularLocation>
        <location evidence="1">Secreted</location>
    </subcellularLocation>
</comment>
<dbReference type="InterPro" id="IPR019791">
    <property type="entry name" value="Haem_peroxidase_animal"/>
</dbReference>
<dbReference type="Gene3D" id="1.10.640.10">
    <property type="entry name" value="Haem peroxidase domain superfamily, animal type"/>
    <property type="match status" value="2"/>
</dbReference>
<dbReference type="InterPro" id="IPR037120">
    <property type="entry name" value="Haem_peroxidase_sf_animal"/>
</dbReference>
<dbReference type="PRINTS" id="PR00457">
    <property type="entry name" value="ANPEROXIDASE"/>
</dbReference>
<evidence type="ECO:0008006" key="6">
    <source>
        <dbReference type="Google" id="ProtNLM"/>
    </source>
</evidence>
<name>A0ABD0K557_9CAEN</name>
<proteinExistence type="predicted"/>